<dbReference type="Pfam" id="PF00930">
    <property type="entry name" value="DPPIV_N"/>
    <property type="match status" value="1"/>
</dbReference>
<evidence type="ECO:0000256" key="6">
    <source>
        <dbReference type="ARBA" id="ARBA00022438"/>
    </source>
</evidence>
<dbReference type="CDD" id="cd06257">
    <property type="entry name" value="DnaJ"/>
    <property type="match status" value="1"/>
</dbReference>
<comment type="caution">
    <text evidence="12">The sequence shown here is derived from an EMBL/GenBank/DDBJ whole genome shotgun (WGS) entry which is preliminary data.</text>
</comment>
<dbReference type="PANTHER" id="PTHR11731:SF118">
    <property type="entry name" value="BLR1971 PROTEIN"/>
    <property type="match status" value="1"/>
</dbReference>
<keyword evidence="8" id="KW-0325">Glycoprotein</keyword>
<comment type="similarity">
    <text evidence="3">Belongs to the VHL family.</text>
</comment>
<feature type="domain" description="J" evidence="11">
    <location>
        <begin position="922"/>
        <end position="1013"/>
    </location>
</feature>
<evidence type="ECO:0000256" key="4">
    <source>
        <dbReference type="ARBA" id="ARBA00012062"/>
    </source>
</evidence>
<evidence type="ECO:0000256" key="5">
    <source>
        <dbReference type="ARBA" id="ARBA00014118"/>
    </source>
</evidence>
<keyword evidence="6" id="KW-0378">Hydrolase</keyword>
<keyword evidence="6" id="KW-0031">Aminopeptidase</keyword>
<evidence type="ECO:0000313" key="12">
    <source>
        <dbReference type="EMBL" id="KAF5676820.1"/>
    </source>
</evidence>
<evidence type="ECO:0000256" key="2">
    <source>
        <dbReference type="ARBA" id="ARBA00006150"/>
    </source>
</evidence>
<keyword evidence="7" id="KW-0720">Serine protease</keyword>
<feature type="region of interest" description="Disordered" evidence="9">
    <location>
        <begin position="1231"/>
        <end position="1289"/>
    </location>
</feature>
<feature type="compositionally biased region" description="Low complexity" evidence="9">
    <location>
        <begin position="1144"/>
        <end position="1156"/>
    </location>
</feature>
<dbReference type="CDD" id="cd05468">
    <property type="entry name" value="pVHL"/>
    <property type="match status" value="1"/>
</dbReference>
<dbReference type="SUPFAM" id="SSF82171">
    <property type="entry name" value="DPP6 N-terminal domain-like"/>
    <property type="match status" value="1"/>
</dbReference>
<dbReference type="InterPro" id="IPR029058">
    <property type="entry name" value="AB_hydrolase_fold"/>
</dbReference>
<evidence type="ECO:0000256" key="8">
    <source>
        <dbReference type="ARBA" id="ARBA00023180"/>
    </source>
</evidence>
<comment type="similarity">
    <text evidence="2">Belongs to the peptidase S9B family.</text>
</comment>
<name>A0A8H5WZK9_FUSCI</name>
<feature type="region of interest" description="Disordered" evidence="9">
    <location>
        <begin position="949"/>
        <end position="976"/>
    </location>
</feature>
<keyword evidence="10" id="KW-1133">Transmembrane helix</keyword>
<evidence type="ECO:0000256" key="3">
    <source>
        <dbReference type="ARBA" id="ARBA00010057"/>
    </source>
</evidence>
<dbReference type="InterPro" id="IPR036869">
    <property type="entry name" value="J_dom_sf"/>
</dbReference>
<dbReference type="EC" id="3.4.14.5" evidence="4"/>
<evidence type="ECO:0000256" key="1">
    <source>
        <dbReference type="ARBA" id="ARBA00001257"/>
    </source>
</evidence>
<feature type="compositionally biased region" description="Acidic residues" evidence="9">
    <location>
        <begin position="1231"/>
        <end position="1243"/>
    </location>
</feature>
<dbReference type="SUPFAM" id="SSF53474">
    <property type="entry name" value="alpha/beta-Hydrolases"/>
    <property type="match status" value="1"/>
</dbReference>
<keyword evidence="6" id="KW-0645">Protease</keyword>
<gene>
    <name evidence="12" type="ORF">FCIRC_6910</name>
</gene>
<evidence type="ECO:0000256" key="9">
    <source>
        <dbReference type="SAM" id="MobiDB-lite"/>
    </source>
</evidence>
<dbReference type="SUPFAM" id="SSF46565">
    <property type="entry name" value="Chaperone J-domain"/>
    <property type="match status" value="1"/>
</dbReference>
<dbReference type="SUPFAM" id="SSF49468">
    <property type="entry name" value="VHL"/>
    <property type="match status" value="1"/>
</dbReference>
<dbReference type="Pfam" id="PF01847">
    <property type="entry name" value="VHL"/>
    <property type="match status" value="1"/>
</dbReference>
<dbReference type="InterPro" id="IPR001623">
    <property type="entry name" value="DnaJ_domain"/>
</dbReference>
<dbReference type="Pfam" id="PF00226">
    <property type="entry name" value="DnaJ"/>
    <property type="match status" value="1"/>
</dbReference>
<proteinExistence type="inferred from homology"/>
<keyword evidence="10" id="KW-0812">Transmembrane</keyword>
<dbReference type="GO" id="GO:0004177">
    <property type="term" value="F:aminopeptidase activity"/>
    <property type="evidence" value="ECO:0007669"/>
    <property type="project" value="UniProtKB-KW"/>
</dbReference>
<dbReference type="InterPro" id="IPR001375">
    <property type="entry name" value="Peptidase_S9_cat"/>
</dbReference>
<keyword evidence="10" id="KW-0472">Membrane</keyword>
<comment type="catalytic activity">
    <reaction evidence="1">
        <text>Release of an N-terminal dipeptide, Xaa-Yaa-|-Zaa-, from a polypeptide, preferentially when Yaa is Pro, provided Zaa is neither Pro nor hydroxyproline.</text>
        <dbReference type="EC" id="3.4.14.5"/>
    </reaction>
</comment>
<dbReference type="PROSITE" id="PS50076">
    <property type="entry name" value="DNAJ_2"/>
    <property type="match status" value="1"/>
</dbReference>
<organism evidence="12 13">
    <name type="scientific">Fusarium circinatum</name>
    <name type="common">Pitch canker fungus</name>
    <name type="synonym">Gibberella circinata</name>
    <dbReference type="NCBI Taxonomy" id="48490"/>
    <lineage>
        <taxon>Eukaryota</taxon>
        <taxon>Fungi</taxon>
        <taxon>Dikarya</taxon>
        <taxon>Ascomycota</taxon>
        <taxon>Pezizomycotina</taxon>
        <taxon>Sordariomycetes</taxon>
        <taxon>Hypocreomycetidae</taxon>
        <taxon>Hypocreales</taxon>
        <taxon>Nectriaceae</taxon>
        <taxon>Fusarium</taxon>
        <taxon>Fusarium fujikuroi species complex</taxon>
    </lineage>
</organism>
<evidence type="ECO:0000256" key="7">
    <source>
        <dbReference type="ARBA" id="ARBA00022825"/>
    </source>
</evidence>
<dbReference type="InterPro" id="IPR002469">
    <property type="entry name" value="Peptidase_S9B_N"/>
</dbReference>
<reference evidence="12 13" key="2">
    <citation type="submission" date="2020-05" db="EMBL/GenBank/DDBJ databases">
        <title>Identification and distribution of gene clusters putatively required for synthesis of sphingolipid metabolism inhibitors in phylogenetically diverse species of the filamentous fungus Fusarium.</title>
        <authorList>
            <person name="Kim H.-S."/>
            <person name="Busman M."/>
            <person name="Brown D.W."/>
            <person name="Divon H."/>
            <person name="Uhlig S."/>
            <person name="Proctor R.H."/>
        </authorList>
    </citation>
    <scope>NUCLEOTIDE SEQUENCE [LARGE SCALE GENOMIC DNA]</scope>
    <source>
        <strain evidence="12 13">NRRL 25331</strain>
    </source>
</reference>
<feature type="compositionally biased region" description="Low complexity" evidence="9">
    <location>
        <begin position="1270"/>
        <end position="1280"/>
    </location>
</feature>
<feature type="compositionally biased region" description="Basic and acidic residues" evidence="9">
    <location>
        <begin position="949"/>
        <end position="966"/>
    </location>
</feature>
<feature type="compositionally biased region" description="Basic and acidic residues" evidence="9">
    <location>
        <begin position="1118"/>
        <end position="1130"/>
    </location>
</feature>
<dbReference type="InterPro" id="IPR024053">
    <property type="entry name" value="VHL_beta_dom"/>
</dbReference>
<sequence>MQELAQQYNDLTNVTPRWLPGGDAFWYKQNTSPNKCQFLLVDVRGKSCELAFDHKQLAKALHEKTNEEADQFSLPFNWIEPVPGESCVRFRFDNRKWQFGPNNLLQEWEGQFTTEPDHLIQKEVISAHSDTKVTVDFVNRTGRTLRVFWIDWKAKPIPYMSIKNGETKRQITYVGHVWRLVDVSNEKYRAVYSAPDEGNHVAIIEHLSDSIPEASPPSDDEDSETDEEPTEPENGPCLYVKDFNVWFKNENNEAFQLSENGNEKSPYDKRHLYISPDKRHAVAWQYTPGQDHKINLVESSPEDQIEPKLHTKTYLKPGDRVRVDRPRLFDLKTHSEVATDDSLFKNPYQVSNLEWNRNSQEYRFYYNERGHQRTGVIGIKVNGSVRALAEQKSRTFVDYTKSYFKLLRDSDELIWASERDGYNHLYLIDLVTGSVKNQITKGSWMVNFVEFVDKERRRIWVRGYGLKDGEDPYHAHLASVNFDGSEFKILTNGDGTHSWSFSPDKRYLIDTWSRIDRPPTTVLRESESGQEIMTLEKADSKELEDKGWSSPERFASPGRDGKTLMYGIIIRPVDFDSTKKYPVLDEIYSGPHNFRVPKAFSTLSDRRRWADEGYIVVVIDGMGTNWRSKGFHDVCYKNLHDSGLPDHIAWLKAAASSRPWMDLSRVGIMGVSAGGQNAVAGMLHHGEFFKAGIADSGCHDSRMDKLWWNELWMGYPVDEAYEKASNITHAKKLNGPLMLIVGDLDDNVDPSSTFQMANALNKAGKNYEFLFIPGGGHGCGGGKYGLARQREFFKRHLQQESEYRVDIGRDEDLSYALAQEPLQPPALAHLFSSSLSSFLFPFAVPLLPLFFIASTVEDEDLVLVCWAPRPLQPLGSRLEQRRYVLLWARLWFMSQLIPILPDREIFRIRDEISKYETDPAANFYDILGVPPSASLDDITKAYRKQTRNLHPDKVRQGMRSKAEKDKKAGKKTKPPTNAEIKAAVKKAGEAQARLSLIANILRGPERDRYDHFLSNGFPLWKGTDYYYNRYRPGLGTVIVGLFLVVGGGIHYLTLYMSWKRQKEFVERYIKFARDTAWGGGLNIPGVDAAPAPAPAASPAPASDEEEAPPLPQNRRERRMQEKAAKREGARPAKKTRRAAQASSGTATPIPAAGPTGARKRVVAENGKILVVDSLGDVYLEGEDEEGEVHEFLLDPNELAKPTIKDTAVFRAPIFLFNITAGRFLSKKPTDLEIEIPAEDEDSDVPQPTPSTDSAGEDFELLDKSTDSLTKAKASGASQGKANKRKGKKR</sequence>
<feature type="region of interest" description="Disordered" evidence="9">
    <location>
        <begin position="1088"/>
        <end position="1158"/>
    </location>
</feature>
<keyword evidence="13" id="KW-1185">Reference proteome</keyword>
<dbReference type="GO" id="GO:0006508">
    <property type="term" value="P:proteolysis"/>
    <property type="evidence" value="ECO:0007669"/>
    <property type="project" value="InterPro"/>
</dbReference>
<dbReference type="Proteomes" id="UP000572754">
    <property type="component" value="Unassembled WGS sequence"/>
</dbReference>
<dbReference type="PRINTS" id="PR00625">
    <property type="entry name" value="JDOMAIN"/>
</dbReference>
<dbReference type="GO" id="GO:0008239">
    <property type="term" value="F:dipeptidyl-peptidase activity"/>
    <property type="evidence" value="ECO:0007669"/>
    <property type="project" value="UniProtKB-EC"/>
</dbReference>
<dbReference type="InterPro" id="IPR036208">
    <property type="entry name" value="VHL_sf"/>
</dbReference>
<protein>
    <recommendedName>
        <fullName evidence="5">Probable dipeptidyl-aminopeptidase B</fullName>
        <ecNumber evidence="4">3.4.14.5</ecNumber>
    </recommendedName>
</protein>
<dbReference type="InterPro" id="IPR022772">
    <property type="entry name" value="VHL_tumour_suppress_b/a_dom"/>
</dbReference>
<feature type="region of interest" description="Disordered" evidence="9">
    <location>
        <begin position="209"/>
        <end position="237"/>
    </location>
</feature>
<dbReference type="Gene3D" id="3.40.50.1820">
    <property type="entry name" value="alpha/beta hydrolase"/>
    <property type="match status" value="1"/>
</dbReference>
<dbReference type="GO" id="GO:0008236">
    <property type="term" value="F:serine-type peptidase activity"/>
    <property type="evidence" value="ECO:0007669"/>
    <property type="project" value="UniProtKB-KW"/>
</dbReference>
<feature type="compositionally biased region" description="Acidic residues" evidence="9">
    <location>
        <begin position="218"/>
        <end position="231"/>
    </location>
</feature>
<dbReference type="Gene3D" id="2.140.10.30">
    <property type="entry name" value="Dipeptidylpeptidase IV, N-terminal domain"/>
    <property type="match status" value="1"/>
</dbReference>
<dbReference type="Gene3D" id="1.10.287.110">
    <property type="entry name" value="DnaJ domain"/>
    <property type="match status" value="1"/>
</dbReference>
<dbReference type="InterPro" id="IPR050278">
    <property type="entry name" value="Serine_Prot_S9B/DPPIV"/>
</dbReference>
<accession>A0A8H5WZK9</accession>
<evidence type="ECO:0000256" key="10">
    <source>
        <dbReference type="SAM" id="Phobius"/>
    </source>
</evidence>
<evidence type="ECO:0000313" key="13">
    <source>
        <dbReference type="Proteomes" id="UP000572754"/>
    </source>
</evidence>
<dbReference type="EMBL" id="JAAQPE010000231">
    <property type="protein sequence ID" value="KAF5676820.1"/>
    <property type="molecule type" value="Genomic_DNA"/>
</dbReference>
<feature type="transmembrane region" description="Helical" evidence="10">
    <location>
        <begin position="1033"/>
        <end position="1054"/>
    </location>
</feature>
<dbReference type="PANTHER" id="PTHR11731">
    <property type="entry name" value="PROTEASE FAMILY S9B,C DIPEPTIDYL-PEPTIDASE IV-RELATED"/>
    <property type="match status" value="1"/>
</dbReference>
<evidence type="ECO:0000259" key="11">
    <source>
        <dbReference type="PROSITE" id="PS50076"/>
    </source>
</evidence>
<reference evidence="13" key="1">
    <citation type="journal article" date="2020" name="BMC Genomics">
        <title>Correction to: Identification and distribution of gene clusters required for synthesis of sphingolipid metabolism inhibitors in diverse species of the filamentous fungus Fusarium.</title>
        <authorList>
            <person name="Kim H.S."/>
            <person name="Lohmar J.M."/>
            <person name="Busman M."/>
            <person name="Brown D.W."/>
            <person name="Naumann T.A."/>
            <person name="Divon H.H."/>
            <person name="Lysoe E."/>
            <person name="Uhlig S."/>
            <person name="Proctor R.H."/>
        </authorList>
    </citation>
    <scope>NUCLEOTIDE SEQUENCE [LARGE SCALE GENOMIC DNA]</scope>
    <source>
        <strain evidence="13">NRRL 25331</strain>
    </source>
</reference>
<dbReference type="Pfam" id="PF00326">
    <property type="entry name" value="Peptidase_S9"/>
    <property type="match status" value="1"/>
</dbReference>
<dbReference type="SMART" id="SM00271">
    <property type="entry name" value="DnaJ"/>
    <property type="match status" value="1"/>
</dbReference>